<organism evidence="3 4">
    <name type="scientific">Eschrichtius robustus</name>
    <name type="common">California gray whale</name>
    <name type="synonym">Eschrichtius gibbosus</name>
    <dbReference type="NCBI Taxonomy" id="9764"/>
    <lineage>
        <taxon>Eukaryota</taxon>
        <taxon>Metazoa</taxon>
        <taxon>Chordata</taxon>
        <taxon>Craniata</taxon>
        <taxon>Vertebrata</taxon>
        <taxon>Euteleostomi</taxon>
        <taxon>Mammalia</taxon>
        <taxon>Eutheria</taxon>
        <taxon>Laurasiatheria</taxon>
        <taxon>Artiodactyla</taxon>
        <taxon>Whippomorpha</taxon>
        <taxon>Cetacea</taxon>
        <taxon>Mysticeti</taxon>
        <taxon>Eschrichtiidae</taxon>
        <taxon>Eschrichtius</taxon>
    </lineage>
</organism>
<evidence type="ECO:0000313" key="4">
    <source>
        <dbReference type="Proteomes" id="UP001159641"/>
    </source>
</evidence>
<feature type="region of interest" description="Disordered" evidence="1">
    <location>
        <begin position="1"/>
        <end position="24"/>
    </location>
</feature>
<protein>
    <submittedName>
        <fullName evidence="3">Uncharacterized protein</fullName>
    </submittedName>
</protein>
<dbReference type="AlphaFoldDB" id="A0AB34H6J2"/>
<evidence type="ECO:0000256" key="1">
    <source>
        <dbReference type="SAM" id="MobiDB-lite"/>
    </source>
</evidence>
<evidence type="ECO:0000313" key="3">
    <source>
        <dbReference type="EMBL" id="KAJ8786334.1"/>
    </source>
</evidence>
<proteinExistence type="predicted"/>
<name>A0AB34H6J2_ESCRO</name>
<keyword evidence="4" id="KW-1185">Reference proteome</keyword>
<gene>
    <name evidence="3" type="ORF">J1605_006309</name>
    <name evidence="2" type="ORF">J1605_010671</name>
</gene>
<comment type="caution">
    <text evidence="3">The sequence shown here is derived from an EMBL/GenBank/DDBJ whole genome shotgun (WGS) entry which is preliminary data.</text>
</comment>
<dbReference type="Proteomes" id="UP001159641">
    <property type="component" value="Unassembled WGS sequence"/>
</dbReference>
<feature type="compositionally biased region" description="Basic and acidic residues" evidence="1">
    <location>
        <begin position="12"/>
        <end position="24"/>
    </location>
</feature>
<reference evidence="3 4" key="1">
    <citation type="submission" date="2022-11" db="EMBL/GenBank/DDBJ databases">
        <title>Whole genome sequence of Eschrichtius robustus ER-17-0199.</title>
        <authorList>
            <person name="Bruniche-Olsen A."/>
            <person name="Black A.N."/>
            <person name="Fields C.J."/>
            <person name="Walden K."/>
            <person name="Dewoody J.A."/>
        </authorList>
    </citation>
    <scope>NUCLEOTIDE SEQUENCE [LARGE SCALE GENOMIC DNA]</scope>
    <source>
        <strain evidence="3">ER-17-0199</strain>
        <tissue evidence="3">Blubber</tissue>
    </source>
</reference>
<dbReference type="EMBL" id="JAIQCJ010001992">
    <property type="protein sequence ID" value="KAJ8786334.1"/>
    <property type="molecule type" value="Genomic_DNA"/>
</dbReference>
<dbReference type="EMBL" id="JAIQCJ010002137">
    <property type="protein sequence ID" value="KAJ8781923.1"/>
    <property type="molecule type" value="Genomic_DNA"/>
</dbReference>
<accession>A0AB34H6J2</accession>
<feature type="region of interest" description="Disordered" evidence="1">
    <location>
        <begin position="98"/>
        <end position="124"/>
    </location>
</feature>
<sequence>MRKVTRILEGAAETRHEQNGETRRTKYWGSKDRAAAGKYLEVPPCNSFTGAARFLAGNRKKKSEVTSRSKQAGAWGPALYLAADGKARLAVGCRRRSPGLALPHGRPPALIPGTSPPRLSQSFRPPYRSRAGIFRAELAGGDRADFPPCNSLPLQRVPVLGRRDTCGL</sequence>
<evidence type="ECO:0000313" key="2">
    <source>
        <dbReference type="EMBL" id="KAJ8781923.1"/>
    </source>
</evidence>